<dbReference type="InterPro" id="IPR013373">
    <property type="entry name" value="Flagellin/pilin_N_arc"/>
</dbReference>
<feature type="domain" description="Archaeal Type IV pilin N-terminal" evidence="2">
    <location>
        <begin position="11"/>
        <end position="81"/>
    </location>
</feature>
<gene>
    <name evidence="3" type="ORF">C2R22_18170</name>
</gene>
<keyword evidence="1" id="KW-0472">Membrane</keyword>
<name>A0A2I8VN32_9EURY</name>
<dbReference type="KEGG" id="srub:C2R22_18170"/>
<dbReference type="Proteomes" id="UP000236584">
    <property type="component" value="Chromosome"/>
</dbReference>
<dbReference type="Pfam" id="PF07790">
    <property type="entry name" value="Pilin_N"/>
    <property type="match status" value="1"/>
</dbReference>
<evidence type="ECO:0000313" key="3">
    <source>
        <dbReference type="EMBL" id="AUV83333.1"/>
    </source>
</evidence>
<dbReference type="InterPro" id="IPR012859">
    <property type="entry name" value="Pilin_N_archaeal"/>
</dbReference>
<evidence type="ECO:0000256" key="1">
    <source>
        <dbReference type="SAM" id="Phobius"/>
    </source>
</evidence>
<dbReference type="RefSeq" id="WP_103427022.1">
    <property type="nucleotide sequence ID" value="NZ_CP026309.1"/>
</dbReference>
<protein>
    <submittedName>
        <fullName evidence="3">Type IV pilin</fullName>
    </submittedName>
</protein>
<dbReference type="NCBIfam" id="TIGR02537">
    <property type="entry name" value="arch_flag_Nterm"/>
    <property type="match status" value="1"/>
</dbReference>
<keyword evidence="1" id="KW-0812">Transmembrane</keyword>
<organism evidence="3 4">
    <name type="scientific">Salinigranum rubrum</name>
    <dbReference type="NCBI Taxonomy" id="755307"/>
    <lineage>
        <taxon>Archaea</taxon>
        <taxon>Methanobacteriati</taxon>
        <taxon>Methanobacteriota</taxon>
        <taxon>Stenosarchaea group</taxon>
        <taxon>Halobacteria</taxon>
        <taxon>Halobacteriales</taxon>
        <taxon>Haloferacaceae</taxon>
        <taxon>Salinigranum</taxon>
    </lineage>
</organism>
<dbReference type="GeneID" id="35594060"/>
<reference evidence="3 4" key="1">
    <citation type="submission" date="2018-01" db="EMBL/GenBank/DDBJ databases">
        <title>Complete genome sequence of Salinigranum rubrum GX10T, an extremely halophilic archaeon isolated from a marine solar saltern.</title>
        <authorList>
            <person name="Han S."/>
        </authorList>
    </citation>
    <scope>NUCLEOTIDE SEQUENCE [LARGE SCALE GENOMIC DNA]</scope>
    <source>
        <strain evidence="3 4">GX10</strain>
    </source>
</reference>
<dbReference type="PANTHER" id="PTHR38138:SF1">
    <property type="entry name" value="ARCHAEAL TYPE IV PILIN N-TERMINAL DOMAIN-CONTAINING PROTEIN"/>
    <property type="match status" value="1"/>
</dbReference>
<dbReference type="AlphaFoldDB" id="A0A2I8VN32"/>
<dbReference type="OrthoDB" id="118020at2157"/>
<proteinExistence type="predicted"/>
<keyword evidence="4" id="KW-1185">Reference proteome</keyword>
<sequence length="169" mass="17218">MNFKQLFTEDRAVSPVIGVILMVAITVILAAVIGTFVLGLGDQVSESAPQAQFTFDFDGADYVNITHDGGDAIDAEDLNVSSGVDFTIDGDGDGTYNNSAGTSAGGGSSGDASINLVDAGEFASGDSVSAGATISMQADSSVDFTGETIRVIWSSPNSDKTATIGRFEA</sequence>
<dbReference type="EMBL" id="CP026309">
    <property type="protein sequence ID" value="AUV83333.1"/>
    <property type="molecule type" value="Genomic_DNA"/>
</dbReference>
<evidence type="ECO:0000259" key="2">
    <source>
        <dbReference type="Pfam" id="PF07790"/>
    </source>
</evidence>
<dbReference type="PANTHER" id="PTHR38138">
    <property type="entry name" value="VNG6441H"/>
    <property type="match status" value="1"/>
</dbReference>
<keyword evidence="1" id="KW-1133">Transmembrane helix</keyword>
<feature type="transmembrane region" description="Helical" evidence="1">
    <location>
        <begin position="12"/>
        <end position="40"/>
    </location>
</feature>
<evidence type="ECO:0000313" key="4">
    <source>
        <dbReference type="Proteomes" id="UP000236584"/>
    </source>
</evidence>
<accession>A0A2I8VN32</accession>